<sequence>MPGSPGFKKCLQCQEAIPISDGHSRCVRCLGDAHVPAKCAHCAKMTACTRKDRELRLRVLLFNKALQAPEVSEPRSASTEHTGQARKIHGTLGGTADKPGSPDYAPRLPAGKGHSSSAPTANCPKSSTPTPKKGSRAESVPATALTAIAEPAREAPAPGVPAHARLQPAVSAPTAPSLGAAPGSSVPGISAPDAPPPQESLPAQPPALTFPDDQAAPSLYSADVQVAEASSLSAVLPQAPPQPACNASVPTKAQQKSARIRTPSITPDSVTFSPGPDSPTSSHADCRRRIHRYTTSREPYYRSPRHSPPRRYYRDRYSWSPSRYYRRSLSPRSPRRTECPRWYDTVRRYSRSPCRSRRDDRCYHECSSRSSHRRRYSRSRSPQSSRHESPHGLDESTPYVAPPSSAGDLDSQYQEDKQYHTPLQGQQSPDSPAQRSSSSPDDTVIPADLSPTEDHKQFQELFKRVAQSQDVQTADVQQKQHRLLKNLQPSQKSKLAFPFDDAILEIANDIWQTPATSLPTNKRSDKKYFITQKDMEFLFTHPQPNSLVVDAAQQRTRSSQTKNPANDKEAKRLDILGRKVYSSSTSALRMCNFAA</sequence>
<protein>
    <submittedName>
        <fullName evidence="2">Uncharacterized protein</fullName>
    </submittedName>
</protein>
<dbReference type="Ensembl" id="ENSPSIT00000000364.1">
    <property type="protein sequence ID" value="ENSPSIP00000000364.1"/>
    <property type="gene ID" value="ENSPSIG00000000364.1"/>
</dbReference>
<dbReference type="EMBL" id="AGCU01038455">
    <property type="status" value="NOT_ANNOTATED_CDS"/>
    <property type="molecule type" value="Genomic_DNA"/>
</dbReference>
<feature type="compositionally biased region" description="Basic and acidic residues" evidence="1">
    <location>
        <begin position="385"/>
        <end position="394"/>
    </location>
</feature>
<reference evidence="3" key="1">
    <citation type="submission" date="2011-10" db="EMBL/GenBank/DDBJ databases">
        <authorList>
            <consortium name="Soft-shell Turtle Genome Consortium"/>
        </authorList>
    </citation>
    <scope>NUCLEOTIDE SEQUENCE [LARGE SCALE GENOMIC DNA]</scope>
    <source>
        <strain evidence="3">Daiwa-1</strain>
    </source>
</reference>
<evidence type="ECO:0000256" key="1">
    <source>
        <dbReference type="SAM" id="MobiDB-lite"/>
    </source>
</evidence>
<keyword evidence="3" id="KW-1185">Reference proteome</keyword>
<evidence type="ECO:0000313" key="3">
    <source>
        <dbReference type="Proteomes" id="UP000007267"/>
    </source>
</evidence>
<dbReference type="HOGENOM" id="CLU_024637_0_0_1"/>
<accession>K7EX54</accession>
<feature type="compositionally biased region" description="Low complexity" evidence="1">
    <location>
        <begin position="426"/>
        <end position="442"/>
    </location>
</feature>
<reference evidence="2" key="3">
    <citation type="submission" date="2025-08" db="UniProtKB">
        <authorList>
            <consortium name="Ensembl"/>
        </authorList>
    </citation>
    <scope>IDENTIFICATION</scope>
</reference>
<dbReference type="eggNOG" id="ENOG502SCIS">
    <property type="taxonomic scope" value="Eukaryota"/>
</dbReference>
<dbReference type="Gene3D" id="1.10.287.3160">
    <property type="match status" value="1"/>
</dbReference>
<proteinExistence type="predicted"/>
<feature type="region of interest" description="Disordered" evidence="1">
    <location>
        <begin position="172"/>
        <end position="315"/>
    </location>
</feature>
<dbReference type="Proteomes" id="UP000007267">
    <property type="component" value="Unassembled WGS sequence"/>
</dbReference>
<feature type="region of interest" description="Disordered" evidence="1">
    <location>
        <begin position="69"/>
        <end position="141"/>
    </location>
</feature>
<dbReference type="OMA" id="IANDIWQ"/>
<feature type="compositionally biased region" description="Polar residues" evidence="1">
    <location>
        <begin position="114"/>
        <end position="130"/>
    </location>
</feature>
<feature type="region of interest" description="Disordered" evidence="1">
    <location>
        <begin position="353"/>
        <end position="449"/>
    </location>
</feature>
<feature type="compositionally biased region" description="Basic and acidic residues" evidence="1">
    <location>
        <begin position="356"/>
        <end position="367"/>
    </location>
</feature>
<dbReference type="AlphaFoldDB" id="K7EX54"/>
<reference evidence="3" key="2">
    <citation type="journal article" date="2013" name="Nat. Genet.">
        <title>The draft genomes of soft-shell turtle and green sea turtle yield insights into the development and evolution of the turtle-specific body plan.</title>
        <authorList>
            <person name="Wang Z."/>
            <person name="Pascual-Anaya J."/>
            <person name="Zadissa A."/>
            <person name="Li W."/>
            <person name="Niimura Y."/>
            <person name="Huang Z."/>
            <person name="Li C."/>
            <person name="White S."/>
            <person name="Xiong Z."/>
            <person name="Fang D."/>
            <person name="Wang B."/>
            <person name="Ming Y."/>
            <person name="Chen Y."/>
            <person name="Zheng Y."/>
            <person name="Kuraku S."/>
            <person name="Pignatelli M."/>
            <person name="Herrero J."/>
            <person name="Beal K."/>
            <person name="Nozawa M."/>
            <person name="Li Q."/>
            <person name="Wang J."/>
            <person name="Zhang H."/>
            <person name="Yu L."/>
            <person name="Shigenobu S."/>
            <person name="Wang J."/>
            <person name="Liu J."/>
            <person name="Flicek P."/>
            <person name="Searle S."/>
            <person name="Wang J."/>
            <person name="Kuratani S."/>
            <person name="Yin Y."/>
            <person name="Aken B."/>
            <person name="Zhang G."/>
            <person name="Irie N."/>
        </authorList>
    </citation>
    <scope>NUCLEOTIDE SEQUENCE [LARGE SCALE GENOMIC DNA]</scope>
    <source>
        <strain evidence="3">Daiwa-1</strain>
    </source>
</reference>
<feature type="compositionally biased region" description="Polar residues" evidence="1">
    <location>
        <begin position="248"/>
        <end position="283"/>
    </location>
</feature>
<dbReference type="GeneTree" id="ENSGT00610000087381"/>
<name>K7EX54_PELSI</name>
<organism evidence="2 3">
    <name type="scientific">Pelodiscus sinensis</name>
    <name type="common">Chinese softshell turtle</name>
    <name type="synonym">Trionyx sinensis</name>
    <dbReference type="NCBI Taxonomy" id="13735"/>
    <lineage>
        <taxon>Eukaryota</taxon>
        <taxon>Metazoa</taxon>
        <taxon>Chordata</taxon>
        <taxon>Craniata</taxon>
        <taxon>Vertebrata</taxon>
        <taxon>Euteleostomi</taxon>
        <taxon>Archelosauria</taxon>
        <taxon>Testudinata</taxon>
        <taxon>Testudines</taxon>
        <taxon>Cryptodira</taxon>
        <taxon>Trionychia</taxon>
        <taxon>Trionychidae</taxon>
        <taxon>Pelodiscus</taxon>
    </lineage>
</organism>
<evidence type="ECO:0000313" key="2">
    <source>
        <dbReference type="Ensembl" id="ENSPSIP00000000364.1"/>
    </source>
</evidence>
<feature type="compositionally biased region" description="Pro residues" evidence="1">
    <location>
        <begin position="193"/>
        <end position="205"/>
    </location>
</feature>
<reference evidence="2" key="4">
    <citation type="submission" date="2025-09" db="UniProtKB">
        <authorList>
            <consortium name="Ensembl"/>
        </authorList>
    </citation>
    <scope>IDENTIFICATION</scope>
</reference>